<evidence type="ECO:0000313" key="2">
    <source>
        <dbReference type="Proteomes" id="UP001165960"/>
    </source>
</evidence>
<gene>
    <name evidence="1" type="ORF">DSO57_1027159</name>
</gene>
<keyword evidence="2" id="KW-1185">Reference proteome</keyword>
<organism evidence="1 2">
    <name type="scientific">Entomophthora muscae</name>
    <dbReference type="NCBI Taxonomy" id="34485"/>
    <lineage>
        <taxon>Eukaryota</taxon>
        <taxon>Fungi</taxon>
        <taxon>Fungi incertae sedis</taxon>
        <taxon>Zoopagomycota</taxon>
        <taxon>Entomophthoromycotina</taxon>
        <taxon>Entomophthoromycetes</taxon>
        <taxon>Entomophthorales</taxon>
        <taxon>Entomophthoraceae</taxon>
        <taxon>Entomophthora</taxon>
    </lineage>
</organism>
<evidence type="ECO:0000313" key="1">
    <source>
        <dbReference type="EMBL" id="KAJ9053152.1"/>
    </source>
</evidence>
<accession>A0ACC2RST0</accession>
<sequence>MIKSTFGVEASISFYYHLLKKISFSWKKLRVSPYNQNSPNNIETRKNYAEAYTALKAKGTVKFYYIDESAFSLSMRNAYGYVPKGSNDEMAWCHNFSYWVIDSY</sequence>
<dbReference type="Proteomes" id="UP001165960">
    <property type="component" value="Unassembled WGS sequence"/>
</dbReference>
<comment type="caution">
    <text evidence="1">The sequence shown here is derived from an EMBL/GenBank/DDBJ whole genome shotgun (WGS) entry which is preliminary data.</text>
</comment>
<name>A0ACC2RST0_9FUNG</name>
<reference evidence="1" key="1">
    <citation type="submission" date="2022-04" db="EMBL/GenBank/DDBJ databases">
        <title>Genome of the entomopathogenic fungus Entomophthora muscae.</title>
        <authorList>
            <person name="Elya C."/>
            <person name="Lovett B.R."/>
            <person name="Lee E."/>
            <person name="Macias A.M."/>
            <person name="Hajek A.E."/>
            <person name="De Bivort B.L."/>
            <person name="Kasson M.T."/>
            <person name="De Fine Licht H.H."/>
            <person name="Stajich J.E."/>
        </authorList>
    </citation>
    <scope>NUCLEOTIDE SEQUENCE</scope>
    <source>
        <strain evidence="1">Berkeley</strain>
    </source>
</reference>
<proteinExistence type="predicted"/>
<protein>
    <submittedName>
        <fullName evidence="1">Uncharacterized protein</fullName>
    </submittedName>
</protein>
<dbReference type="EMBL" id="QTSX02006553">
    <property type="protein sequence ID" value="KAJ9053152.1"/>
    <property type="molecule type" value="Genomic_DNA"/>
</dbReference>